<dbReference type="PANTHER" id="PTHR45969">
    <property type="entry name" value="RING ZINC FINGER PROTEIN-RELATED"/>
    <property type="match status" value="1"/>
</dbReference>
<feature type="region of interest" description="Disordered" evidence="5">
    <location>
        <begin position="726"/>
        <end position="746"/>
    </location>
</feature>
<feature type="region of interest" description="Disordered" evidence="5">
    <location>
        <begin position="642"/>
        <end position="670"/>
    </location>
</feature>
<keyword evidence="3" id="KW-0862">Zinc</keyword>
<proteinExistence type="predicted"/>
<evidence type="ECO:0000256" key="3">
    <source>
        <dbReference type="ARBA" id="ARBA00022833"/>
    </source>
</evidence>
<feature type="region of interest" description="Disordered" evidence="5">
    <location>
        <begin position="816"/>
        <end position="839"/>
    </location>
</feature>
<evidence type="ECO:0000256" key="2">
    <source>
        <dbReference type="ARBA" id="ARBA00022771"/>
    </source>
</evidence>
<gene>
    <name evidence="7" type="ORF">M421DRAFT_408773</name>
</gene>
<evidence type="ECO:0000313" key="8">
    <source>
        <dbReference type="Proteomes" id="UP000800082"/>
    </source>
</evidence>
<evidence type="ECO:0000259" key="6">
    <source>
        <dbReference type="PROSITE" id="PS50089"/>
    </source>
</evidence>
<keyword evidence="2 4" id="KW-0863">Zinc-finger</keyword>
<keyword evidence="1" id="KW-0479">Metal-binding</keyword>
<evidence type="ECO:0000313" key="7">
    <source>
        <dbReference type="EMBL" id="KAF1931259.1"/>
    </source>
</evidence>
<dbReference type="AlphaFoldDB" id="A0A6A5RUL5"/>
<evidence type="ECO:0000256" key="4">
    <source>
        <dbReference type="PROSITE-ProRule" id="PRU00175"/>
    </source>
</evidence>
<feature type="region of interest" description="Disordered" evidence="5">
    <location>
        <begin position="879"/>
        <end position="906"/>
    </location>
</feature>
<sequence>MPRRYPSLRTFRAIYIIPERGTLSNGSECCICFDRYDDNAHGPVGITSNRECEHVFGRRCLEAYLDSANPSRNTCPVCRRKWYSRRSTNPSTPRDTNTSQVLSPPTQLGSFVRDGFESRARHRLPPLADAEMERAVELLANNIEALEGLERRDTVRLEQDLRVRLQQVEGRIHAFLERNITASDVSPGPVLRRRTRILAHNTTETATTHRQDSAVAESNSDQHPYPIYNATFQSSTVSLPDLRLPERQINASPTVTPPATDHRRDFAAVVRRPSSIDHANAFPIPATDSRTEVSYHLGYQRNAMLSQPSSQTRQEVNARGLRNHLRTLRHDRSWNTNTQASGPHNASVISLPDIAEAEGNPPPRTCTRMAAFGATVGDHTDQDTPSPAQIHGYAAEHAPILYPRFRTSRLLRARSTHGFAYGTQPVGTPSQPVLAASMPEREVGRRGRATATRSPRGLSRIMSISSLRDLVSDQKVSNINIRHFPFPSTSIAPGFALKPGVSPTSTIHVAAYHEEKTHSMASGFAPQLSSASEMFLRDHTKVDTPSDHAEECSICHEEFRDSFEQRVRITGIPACSHAFGEQCLEQWLATDLHTAKGCPMCRTEWVAGSPRPQYHHLRESAEDFHAARERLMMAVAQSRQEMERVRNEVDAESRDGYQHTGRRLPDHMNPSTWYTFPSEYNDTSTSSPQESNITHDSWWLPPTVYEEMYLQRIGSIFSHGIAQPSETNTLRNSTRQGRHPPSSPIDELGIVDSLYRTSPDRQFHVPPSRGGWDIAQYPRDMQRRAMQAQATTLNSSFVTPDSDAWTRLAHLPSPATTAEDFITRTSYDPSDLQREGEDPYPLRQRLEYLRGTEALTYAASDASLIALGEDEMPDMARPRRLARDRTSPTSAAVTATRTDDSTIYPTLQGDATPSLSAAWYAAAPTPHFNPDTQARRL</sequence>
<feature type="region of interest" description="Disordered" evidence="5">
    <location>
        <begin position="85"/>
        <end position="107"/>
    </location>
</feature>
<dbReference type="GeneID" id="54348022"/>
<evidence type="ECO:0000256" key="1">
    <source>
        <dbReference type="ARBA" id="ARBA00022723"/>
    </source>
</evidence>
<dbReference type="PROSITE" id="PS50089">
    <property type="entry name" value="ZF_RING_2"/>
    <property type="match status" value="2"/>
</dbReference>
<feature type="domain" description="RING-type" evidence="6">
    <location>
        <begin position="29"/>
        <end position="79"/>
    </location>
</feature>
<dbReference type="InterPro" id="IPR013083">
    <property type="entry name" value="Znf_RING/FYVE/PHD"/>
</dbReference>
<dbReference type="SUPFAM" id="SSF57850">
    <property type="entry name" value="RING/U-box"/>
    <property type="match status" value="2"/>
</dbReference>
<dbReference type="InterPro" id="IPR001841">
    <property type="entry name" value="Znf_RING"/>
</dbReference>
<dbReference type="Gene3D" id="3.30.40.10">
    <property type="entry name" value="Zinc/RING finger domain, C3HC4 (zinc finger)"/>
    <property type="match status" value="2"/>
</dbReference>
<evidence type="ECO:0000256" key="5">
    <source>
        <dbReference type="SAM" id="MobiDB-lite"/>
    </source>
</evidence>
<feature type="domain" description="RING-type" evidence="6">
    <location>
        <begin position="552"/>
        <end position="602"/>
    </location>
</feature>
<organism evidence="7 8">
    <name type="scientific">Didymella exigua CBS 183.55</name>
    <dbReference type="NCBI Taxonomy" id="1150837"/>
    <lineage>
        <taxon>Eukaryota</taxon>
        <taxon>Fungi</taxon>
        <taxon>Dikarya</taxon>
        <taxon>Ascomycota</taxon>
        <taxon>Pezizomycotina</taxon>
        <taxon>Dothideomycetes</taxon>
        <taxon>Pleosporomycetidae</taxon>
        <taxon>Pleosporales</taxon>
        <taxon>Pleosporineae</taxon>
        <taxon>Didymellaceae</taxon>
        <taxon>Didymella</taxon>
    </lineage>
</organism>
<feature type="compositionally biased region" description="Basic and acidic residues" evidence="5">
    <location>
        <begin position="642"/>
        <end position="657"/>
    </location>
</feature>
<dbReference type="GO" id="GO:0008270">
    <property type="term" value="F:zinc ion binding"/>
    <property type="evidence" value="ECO:0007669"/>
    <property type="project" value="UniProtKB-KW"/>
</dbReference>
<accession>A0A6A5RUL5</accession>
<dbReference type="Proteomes" id="UP000800082">
    <property type="component" value="Unassembled WGS sequence"/>
</dbReference>
<reference evidence="7" key="1">
    <citation type="journal article" date="2020" name="Stud. Mycol.">
        <title>101 Dothideomycetes genomes: a test case for predicting lifestyles and emergence of pathogens.</title>
        <authorList>
            <person name="Haridas S."/>
            <person name="Albert R."/>
            <person name="Binder M."/>
            <person name="Bloem J."/>
            <person name="Labutti K."/>
            <person name="Salamov A."/>
            <person name="Andreopoulos B."/>
            <person name="Baker S."/>
            <person name="Barry K."/>
            <person name="Bills G."/>
            <person name="Bluhm B."/>
            <person name="Cannon C."/>
            <person name="Castanera R."/>
            <person name="Culley D."/>
            <person name="Daum C."/>
            <person name="Ezra D."/>
            <person name="Gonzalez J."/>
            <person name="Henrissat B."/>
            <person name="Kuo A."/>
            <person name="Liang C."/>
            <person name="Lipzen A."/>
            <person name="Lutzoni F."/>
            <person name="Magnuson J."/>
            <person name="Mondo S."/>
            <person name="Nolan M."/>
            <person name="Ohm R."/>
            <person name="Pangilinan J."/>
            <person name="Park H.-J."/>
            <person name="Ramirez L."/>
            <person name="Alfaro M."/>
            <person name="Sun H."/>
            <person name="Tritt A."/>
            <person name="Yoshinaga Y."/>
            <person name="Zwiers L.-H."/>
            <person name="Turgeon B."/>
            <person name="Goodwin S."/>
            <person name="Spatafora J."/>
            <person name="Crous P."/>
            <person name="Grigoriev I."/>
        </authorList>
    </citation>
    <scope>NUCLEOTIDE SEQUENCE</scope>
    <source>
        <strain evidence="7">CBS 183.55</strain>
    </source>
</reference>
<dbReference type="SMART" id="SM00184">
    <property type="entry name" value="RING"/>
    <property type="match status" value="2"/>
</dbReference>
<name>A0A6A5RUL5_9PLEO</name>
<dbReference type="Pfam" id="PF13639">
    <property type="entry name" value="zf-RING_2"/>
    <property type="match status" value="2"/>
</dbReference>
<dbReference type="RefSeq" id="XP_033451507.1">
    <property type="nucleotide sequence ID" value="XM_033590358.1"/>
</dbReference>
<keyword evidence="8" id="KW-1185">Reference proteome</keyword>
<dbReference type="OrthoDB" id="3801154at2759"/>
<dbReference type="EMBL" id="ML978961">
    <property type="protein sequence ID" value="KAF1931259.1"/>
    <property type="molecule type" value="Genomic_DNA"/>
</dbReference>
<protein>
    <recommendedName>
        <fullName evidence="6">RING-type domain-containing protein</fullName>
    </recommendedName>
</protein>
<feature type="compositionally biased region" description="Polar residues" evidence="5">
    <location>
        <begin position="887"/>
        <end position="906"/>
    </location>
</feature>
<feature type="compositionally biased region" description="Polar residues" evidence="5">
    <location>
        <begin position="726"/>
        <end position="735"/>
    </location>
</feature>